<dbReference type="Proteomes" id="UP000694287">
    <property type="component" value="Unassembled WGS sequence"/>
</dbReference>
<proteinExistence type="predicted"/>
<comment type="caution">
    <text evidence="1">The sequence shown here is derived from an EMBL/GenBank/DDBJ whole genome shotgun (WGS) entry which is preliminary data.</text>
</comment>
<gene>
    <name evidence="1" type="ORF">I4I81_21700</name>
</gene>
<accession>A0ABS6UX89</accession>
<name>A0ABS6UX89_9PSEU</name>
<protein>
    <submittedName>
        <fullName evidence="1">Uncharacterized protein</fullName>
    </submittedName>
</protein>
<evidence type="ECO:0000313" key="2">
    <source>
        <dbReference type="Proteomes" id="UP000694287"/>
    </source>
</evidence>
<sequence>MTIDDVGIFQGYANGFTPLHILGRGDKKVQVSASGILRRLLQGSPVLSSSLRRGLVDEPGVIGYWPCEDSKNSSRLDPLVGSQSISFTGGPPRFGANTVFDASTALPEFGGAACVAPIDAYPATGASSVRCLFGFPDPADDAGEVVVMRVYTTGTIRRWDVAYRGSDGAVRLTAYNAFDEFVASSGLIAFGVNGSGRFFSLEMTQTGSDIAWVLRTIAQYSNLGGIAGTIPVHNFGTVTAVHLNPNATLKTVGFGHLIVQDTVTPQQTLQDELDAHNGEQAFVRMNRLAAENNLDITIFGDGIPGSGSRPVDRMGPQPLSTLVDLLRECETVDQGVLHDGIGDGLVMRLKYARENRSPALVIPATSLAQPFAPVDDDQRTRNRVEAKRSAGTTAVYEDSDGPLGTNAVGIYDSSVTINAQFDSSMQLFAGWLVSLGTVTGYRYPSLSVDLRASPELAAAWLGVVPGRRVDVTGLSDLLGGPVDTLSVLVEGVEQSITDGQWVGTLKCSLYDPWRIGVVAEETGDTGEYLLRPLSDGSTLVTGVSAGATSISVSTPSGPRWTTRADDFPFIIEVGGATATVTGITGTSSPQTFTINSLEYSASSGAEVTLHRPTRLGL</sequence>
<keyword evidence="2" id="KW-1185">Reference proteome</keyword>
<evidence type="ECO:0000313" key="1">
    <source>
        <dbReference type="EMBL" id="MBW0136861.1"/>
    </source>
</evidence>
<reference evidence="1 2" key="1">
    <citation type="submission" date="2020-11" db="EMBL/GenBank/DDBJ databases">
        <title>Pseudonocardia abyssalis sp. nov. and Pseudonocardia oceani sp. nov., description and phylogenomic analysis of two novel actinomycetes isolated from the deep Southern Ocean.</title>
        <authorList>
            <person name="Parra J."/>
        </authorList>
    </citation>
    <scope>NUCLEOTIDE SEQUENCE [LARGE SCALE GENOMIC DNA]</scope>
    <source>
        <strain evidence="1 2">KRD-168</strain>
    </source>
</reference>
<dbReference type="EMBL" id="JADQDK010000001">
    <property type="protein sequence ID" value="MBW0136861.1"/>
    <property type="molecule type" value="Genomic_DNA"/>
</dbReference>
<organism evidence="1 2">
    <name type="scientific">Pseudonocardia abyssalis</name>
    <dbReference type="NCBI Taxonomy" id="2792008"/>
    <lineage>
        <taxon>Bacteria</taxon>
        <taxon>Bacillati</taxon>
        <taxon>Actinomycetota</taxon>
        <taxon>Actinomycetes</taxon>
        <taxon>Pseudonocardiales</taxon>
        <taxon>Pseudonocardiaceae</taxon>
        <taxon>Pseudonocardia</taxon>
    </lineage>
</organism>
<dbReference type="RefSeq" id="WP_218603961.1">
    <property type="nucleotide sequence ID" value="NZ_JADQDJ010000175.1"/>
</dbReference>